<evidence type="ECO:0000256" key="1">
    <source>
        <dbReference type="SAM" id="MobiDB-lite"/>
    </source>
</evidence>
<feature type="region of interest" description="Disordered" evidence="1">
    <location>
        <begin position="119"/>
        <end position="139"/>
    </location>
</feature>
<accession>A0AAW2EA13</accession>
<keyword evidence="3" id="KW-1185">Reference proteome</keyword>
<feature type="compositionally biased region" description="Basic and acidic residues" evidence="1">
    <location>
        <begin position="119"/>
        <end position="136"/>
    </location>
</feature>
<evidence type="ECO:0000313" key="3">
    <source>
        <dbReference type="Proteomes" id="UP001430953"/>
    </source>
</evidence>
<reference evidence="2 3" key="1">
    <citation type="submission" date="2023-03" db="EMBL/GenBank/DDBJ databases">
        <title>High recombination rates correlate with genetic variation in Cardiocondyla obscurior ants.</title>
        <authorList>
            <person name="Errbii M."/>
        </authorList>
    </citation>
    <scope>NUCLEOTIDE SEQUENCE [LARGE SCALE GENOMIC DNA]</scope>
    <source>
        <strain evidence="2">Alpha-2009</strain>
        <tissue evidence="2">Whole body</tissue>
    </source>
</reference>
<dbReference type="Proteomes" id="UP001430953">
    <property type="component" value="Unassembled WGS sequence"/>
</dbReference>
<evidence type="ECO:0000313" key="2">
    <source>
        <dbReference type="EMBL" id="KAL0100524.1"/>
    </source>
</evidence>
<proteinExistence type="predicted"/>
<comment type="caution">
    <text evidence="2">The sequence shown here is derived from an EMBL/GenBank/DDBJ whole genome shotgun (WGS) entry which is preliminary data.</text>
</comment>
<organism evidence="2 3">
    <name type="scientific">Cardiocondyla obscurior</name>
    <dbReference type="NCBI Taxonomy" id="286306"/>
    <lineage>
        <taxon>Eukaryota</taxon>
        <taxon>Metazoa</taxon>
        <taxon>Ecdysozoa</taxon>
        <taxon>Arthropoda</taxon>
        <taxon>Hexapoda</taxon>
        <taxon>Insecta</taxon>
        <taxon>Pterygota</taxon>
        <taxon>Neoptera</taxon>
        <taxon>Endopterygota</taxon>
        <taxon>Hymenoptera</taxon>
        <taxon>Apocrita</taxon>
        <taxon>Aculeata</taxon>
        <taxon>Formicoidea</taxon>
        <taxon>Formicidae</taxon>
        <taxon>Myrmicinae</taxon>
        <taxon>Cardiocondyla</taxon>
    </lineage>
</organism>
<dbReference type="AlphaFoldDB" id="A0AAW2EA13"/>
<gene>
    <name evidence="2" type="ORF">PUN28_019674</name>
</gene>
<dbReference type="EMBL" id="JADYXP020000026">
    <property type="protein sequence ID" value="KAL0100524.1"/>
    <property type="molecule type" value="Genomic_DNA"/>
</dbReference>
<protein>
    <submittedName>
        <fullName evidence="2">Uncharacterized protein</fullName>
    </submittedName>
</protein>
<name>A0AAW2EA13_9HYME</name>
<sequence length="175" mass="19568">MERSNDENKDIMADFGGKFKGKRLLNAPMDLCAPKIFDQRNNAQSWLNISIDAALGCRVNVFYIIRHAGKKSKRQGNIIAIHPQAAPTVCSHILELLILLAKSFPEHFVPIKSKDSKDKDSVKEKDVSDSKEESGAKNKSAFKLGRSDLPDFWDLLLKLDLCASMHGILVKENAF</sequence>